<evidence type="ECO:0000313" key="6">
    <source>
        <dbReference type="EMBL" id="SOY30580.1"/>
    </source>
</evidence>
<dbReference type="PANTHER" id="PTHR43531:SF11">
    <property type="entry name" value="METHYL-ACCEPTING CHEMOTAXIS PROTEIN 3"/>
    <property type="match status" value="1"/>
</dbReference>
<dbReference type="CDD" id="cd18774">
    <property type="entry name" value="PDC2_HK_sensor"/>
    <property type="match status" value="1"/>
</dbReference>
<evidence type="ECO:0000256" key="2">
    <source>
        <dbReference type="ARBA" id="ARBA00029447"/>
    </source>
</evidence>
<dbReference type="InterPro" id="IPR051310">
    <property type="entry name" value="MCP_chemotaxis"/>
</dbReference>
<dbReference type="Proteomes" id="UP000236311">
    <property type="component" value="Unassembled WGS sequence"/>
</dbReference>
<dbReference type="Gene3D" id="3.30.450.20">
    <property type="entry name" value="PAS domain"/>
    <property type="match status" value="1"/>
</dbReference>
<dbReference type="Pfam" id="PF00015">
    <property type="entry name" value="MCPsignal"/>
    <property type="match status" value="1"/>
</dbReference>
<keyword evidence="4" id="KW-1133">Transmembrane helix</keyword>
<organism evidence="6 7">
    <name type="scientific">Acetatifactor muris</name>
    <dbReference type="NCBI Taxonomy" id="879566"/>
    <lineage>
        <taxon>Bacteria</taxon>
        <taxon>Bacillati</taxon>
        <taxon>Bacillota</taxon>
        <taxon>Clostridia</taxon>
        <taxon>Lachnospirales</taxon>
        <taxon>Lachnospiraceae</taxon>
        <taxon>Acetatifactor</taxon>
    </lineage>
</organism>
<dbReference type="InterPro" id="IPR004089">
    <property type="entry name" value="MCPsignal_dom"/>
</dbReference>
<dbReference type="GO" id="GO:0006935">
    <property type="term" value="P:chemotaxis"/>
    <property type="evidence" value="ECO:0007669"/>
    <property type="project" value="UniProtKB-KW"/>
</dbReference>
<evidence type="ECO:0000256" key="3">
    <source>
        <dbReference type="PROSITE-ProRule" id="PRU00284"/>
    </source>
</evidence>
<keyword evidence="4" id="KW-0472">Membrane</keyword>
<keyword evidence="1" id="KW-0145">Chemotaxis</keyword>
<accession>A0A2K4ZJE5</accession>
<dbReference type="EMBL" id="OFSM01000017">
    <property type="protein sequence ID" value="SOY30580.1"/>
    <property type="molecule type" value="Genomic_DNA"/>
</dbReference>
<dbReference type="PROSITE" id="PS50111">
    <property type="entry name" value="CHEMOTAXIS_TRANSDUC_2"/>
    <property type="match status" value="1"/>
</dbReference>
<dbReference type="PANTHER" id="PTHR43531">
    <property type="entry name" value="PROTEIN ICFG"/>
    <property type="match status" value="1"/>
</dbReference>
<dbReference type="Gene3D" id="1.10.287.950">
    <property type="entry name" value="Methyl-accepting chemotaxis protein"/>
    <property type="match status" value="1"/>
</dbReference>
<dbReference type="AlphaFoldDB" id="A0A2K4ZJE5"/>
<evidence type="ECO:0000256" key="1">
    <source>
        <dbReference type="ARBA" id="ARBA00022500"/>
    </source>
</evidence>
<dbReference type="RefSeq" id="WP_103240606.1">
    <property type="nucleotide sequence ID" value="NZ_JANJZD010000017.1"/>
</dbReference>
<evidence type="ECO:0000256" key="4">
    <source>
        <dbReference type="SAM" id="Phobius"/>
    </source>
</evidence>
<keyword evidence="4" id="KW-0812">Transmembrane</keyword>
<evidence type="ECO:0000259" key="5">
    <source>
        <dbReference type="PROSITE" id="PS50111"/>
    </source>
</evidence>
<feature type="transmembrane region" description="Helical" evidence="4">
    <location>
        <begin position="299"/>
        <end position="321"/>
    </location>
</feature>
<gene>
    <name evidence="6" type="primary">trg</name>
    <name evidence="6" type="ORF">AMURIS_03311</name>
</gene>
<keyword evidence="3" id="KW-0807">Transducer</keyword>
<dbReference type="GO" id="GO:0007165">
    <property type="term" value="P:signal transduction"/>
    <property type="evidence" value="ECO:0007669"/>
    <property type="project" value="UniProtKB-KW"/>
</dbReference>
<dbReference type="SMART" id="SM00283">
    <property type="entry name" value="MA"/>
    <property type="match status" value="1"/>
</dbReference>
<keyword evidence="7" id="KW-1185">Reference proteome</keyword>
<protein>
    <submittedName>
        <fullName evidence="6">Methyl-accepting chemotaxis protein III</fullName>
    </submittedName>
</protein>
<evidence type="ECO:0000313" key="7">
    <source>
        <dbReference type="Proteomes" id="UP000236311"/>
    </source>
</evidence>
<comment type="similarity">
    <text evidence="2">Belongs to the methyl-accepting chemotaxis (MCP) protein family.</text>
</comment>
<sequence length="675" mass="73729">MKFLVNRKLATRIGIITTVIFFAGMLILWLIVSDRVASMVENDITNQMIDAVESRAAIINDYVASAEEYMMAFALGSEVRNLLSNPEDPVLLQKGQQYTEDFAAVKGIFEGLYIGTPSTYILTHTSQNAIGITTRTGESLEEFRNTILAGPQLTNLGIMKSPGTGSMILSMYYPLFEDDSCIGYVGAGVYASRLMDVLLGLNIEGLPHCEYVFLNVDTGTYLYHQDESLLNTQTTDSGYLEIIRRIKADGNTQAGTYSYQDENGTDQLVVYKYLKDRNWVFMVHDDAAEVYAEVTTVRFTVGILCAVVAIVIIFITLLILYREGRELMVMERAIRRLGNLELSADRDLAPFYGRKDEIGMIAQTIHHVCDCLRKTIEDIGRILGEMADGNMAVDVTRNESYYMGDFKVLAQSLQSIRTRLTEVMRDITHIANQVSNSSNQVSAEAAALSQGTMQQKDSINGLVSNITDITAQIQNSTVRCTNASNLVDRATGYAAEADTKMEQLVTATGNIDRSSAQIVSVIKTIEDIAFQTNILALNAAVEAARAGEAGKGFAVVSEEVRSLAAKSAEAAGNTSALIGRSIQDVKVGTDSTGLVISAMQVISECIQSIKTLMDEIAQASVQQAEMIVSVDNRIKEVSRVTEANSAAAEESAAVSNELSAQARTLNQLIGQFRIQ</sequence>
<dbReference type="GO" id="GO:0016020">
    <property type="term" value="C:membrane"/>
    <property type="evidence" value="ECO:0007669"/>
    <property type="project" value="InterPro"/>
</dbReference>
<name>A0A2K4ZJE5_9FIRM</name>
<feature type="transmembrane region" description="Helical" evidence="4">
    <location>
        <begin position="12"/>
        <end position="32"/>
    </location>
</feature>
<reference evidence="6 7" key="1">
    <citation type="submission" date="2018-01" db="EMBL/GenBank/DDBJ databases">
        <authorList>
            <person name="Gaut B.S."/>
            <person name="Morton B.R."/>
            <person name="Clegg M.T."/>
            <person name="Duvall M.R."/>
        </authorList>
    </citation>
    <scope>NUCLEOTIDE SEQUENCE [LARGE SCALE GENOMIC DNA]</scope>
    <source>
        <strain evidence="6">GP69</strain>
    </source>
</reference>
<dbReference type="SUPFAM" id="SSF58104">
    <property type="entry name" value="Methyl-accepting chemotaxis protein (MCP) signaling domain"/>
    <property type="match status" value="1"/>
</dbReference>
<feature type="domain" description="Methyl-accepting transducer" evidence="5">
    <location>
        <begin position="430"/>
        <end position="659"/>
    </location>
</feature>
<dbReference type="OrthoDB" id="5449717at2"/>
<proteinExistence type="inferred from homology"/>